<evidence type="ECO:0000259" key="6">
    <source>
        <dbReference type="PROSITE" id="PS00624"/>
    </source>
</evidence>
<dbReference type="InterPro" id="IPR036188">
    <property type="entry name" value="FAD/NAD-bd_sf"/>
</dbReference>
<dbReference type="InterPro" id="IPR000172">
    <property type="entry name" value="GMC_OxRdtase_N"/>
</dbReference>
<keyword evidence="4" id="KW-0472">Membrane</keyword>
<organism evidence="7 8">
    <name type="scientific">Chironomus riparius</name>
    <dbReference type="NCBI Taxonomy" id="315576"/>
    <lineage>
        <taxon>Eukaryota</taxon>
        <taxon>Metazoa</taxon>
        <taxon>Ecdysozoa</taxon>
        <taxon>Arthropoda</taxon>
        <taxon>Hexapoda</taxon>
        <taxon>Insecta</taxon>
        <taxon>Pterygota</taxon>
        <taxon>Neoptera</taxon>
        <taxon>Endopterygota</taxon>
        <taxon>Diptera</taxon>
        <taxon>Nematocera</taxon>
        <taxon>Chironomoidea</taxon>
        <taxon>Chironomidae</taxon>
        <taxon>Chironominae</taxon>
        <taxon>Chironomus</taxon>
    </lineage>
</organism>
<dbReference type="Pfam" id="PF05199">
    <property type="entry name" value="GMC_oxred_C"/>
    <property type="match status" value="1"/>
</dbReference>
<dbReference type="PANTHER" id="PTHR11552">
    <property type="entry name" value="GLUCOSE-METHANOL-CHOLINE GMC OXIDOREDUCTASE"/>
    <property type="match status" value="1"/>
</dbReference>
<dbReference type="Gene3D" id="3.30.560.10">
    <property type="entry name" value="Glucose Oxidase, domain 3"/>
    <property type="match status" value="1"/>
</dbReference>
<evidence type="ECO:0000256" key="2">
    <source>
        <dbReference type="PIRSR" id="PIRSR000137-2"/>
    </source>
</evidence>
<comment type="cofactor">
    <cofactor evidence="2">
        <name>FAD</name>
        <dbReference type="ChEBI" id="CHEBI:57692"/>
    </cofactor>
</comment>
<feature type="binding site" evidence="2">
    <location>
        <begin position="143"/>
        <end position="146"/>
    </location>
    <ligand>
        <name>FAD</name>
        <dbReference type="ChEBI" id="CHEBI:57692"/>
    </ligand>
</feature>
<keyword evidence="4" id="KW-0812">Transmembrane</keyword>
<evidence type="ECO:0000256" key="3">
    <source>
        <dbReference type="RuleBase" id="RU003968"/>
    </source>
</evidence>
<evidence type="ECO:0000259" key="5">
    <source>
        <dbReference type="PROSITE" id="PS00623"/>
    </source>
</evidence>
<feature type="domain" description="Glucose-methanol-choline oxidoreductase N-terminal" evidence="5">
    <location>
        <begin position="133"/>
        <end position="156"/>
    </location>
</feature>
<dbReference type="InterPro" id="IPR012132">
    <property type="entry name" value="GMC_OxRdtase"/>
</dbReference>
<keyword evidence="2 3" id="KW-0274">FAD</keyword>
<keyword evidence="3" id="KW-0285">Flavoprotein</keyword>
<reference evidence="7" key="1">
    <citation type="submission" date="2022-01" db="EMBL/GenBank/DDBJ databases">
        <authorList>
            <person name="King R."/>
        </authorList>
    </citation>
    <scope>NUCLEOTIDE SEQUENCE</scope>
</reference>
<keyword evidence="4" id="KW-1133">Transmembrane helix</keyword>
<dbReference type="SUPFAM" id="SSF51905">
    <property type="entry name" value="FAD/NAD(P)-binding domain"/>
    <property type="match status" value="1"/>
</dbReference>
<protein>
    <recommendedName>
        <fullName evidence="5 6">Glucose-methanol-choline oxidoreductase N-terminal domain-containing protein</fullName>
    </recommendedName>
</protein>
<evidence type="ECO:0000313" key="7">
    <source>
        <dbReference type="EMBL" id="CAG9808709.1"/>
    </source>
</evidence>
<keyword evidence="8" id="KW-1185">Reference proteome</keyword>
<feature type="binding site" evidence="2">
    <location>
        <position position="135"/>
    </location>
    <ligand>
        <name>FAD</name>
        <dbReference type="ChEBI" id="CHEBI:57692"/>
    </ligand>
</feature>
<dbReference type="GO" id="GO:0050660">
    <property type="term" value="F:flavin adenine dinucleotide binding"/>
    <property type="evidence" value="ECO:0007669"/>
    <property type="project" value="InterPro"/>
</dbReference>
<reference evidence="7" key="2">
    <citation type="submission" date="2022-10" db="EMBL/GenBank/DDBJ databases">
        <authorList>
            <consortium name="ENA_rothamsted_submissions"/>
            <consortium name="culmorum"/>
            <person name="King R."/>
        </authorList>
    </citation>
    <scope>NUCLEOTIDE SEQUENCE</scope>
</reference>
<accession>A0A9N9WWV5</accession>
<dbReference type="GO" id="GO:0016614">
    <property type="term" value="F:oxidoreductase activity, acting on CH-OH group of donors"/>
    <property type="evidence" value="ECO:0007669"/>
    <property type="project" value="InterPro"/>
</dbReference>
<feature type="binding site" evidence="2">
    <location>
        <position position="272"/>
    </location>
    <ligand>
        <name>FAD</name>
        <dbReference type="ChEBI" id="CHEBI:57692"/>
    </ligand>
</feature>
<dbReference type="SUPFAM" id="SSF54373">
    <property type="entry name" value="FAD-linked reductases, C-terminal domain"/>
    <property type="match status" value="1"/>
</dbReference>
<dbReference type="OrthoDB" id="269227at2759"/>
<dbReference type="Gene3D" id="3.50.50.60">
    <property type="entry name" value="FAD/NAD(P)-binding domain"/>
    <property type="match status" value="1"/>
</dbReference>
<feature type="transmembrane region" description="Helical" evidence="4">
    <location>
        <begin position="6"/>
        <end position="29"/>
    </location>
</feature>
<gene>
    <name evidence="7" type="ORF">CHIRRI_LOCUS11546</name>
</gene>
<feature type="domain" description="Glucose-methanol-choline oxidoreductase N-terminal" evidence="6">
    <location>
        <begin position="309"/>
        <end position="323"/>
    </location>
</feature>
<sequence length="611" mass="67634">MVVPGLGATSVLTSLGLFGSGIWMIPLLLSTYYRYDRVDPESKPIDQQNLLPEYDFIIIGGGSAGAVVANRLTENPKHSVLLIEAGPDENEVTDVPSFSAYLQLSNFDYAYKTTPQSRACLGMVNNRCNWPRGKVLGGSSVLNYMVYVRGNKNDFDHWGNLGNPGWDYKSVLPYFLKSEDNRNPYLARSPYHATGGYLTVQEAPWHTPLVAAFVEAGTELGYENRDINSDKQSGYMIAQGTIRRGSRCSTGKAFVRPIRLRPNFHLALNAFVTKIEIDPTTKRAWGVEFVRHNRKQVIRARREVILSAGALNSPQILMLSGIGPRDHLQAMGIPIIKDLPVGNNLMDHLGFGGLTFIVDKPVAILQNKLPAAAATTAYVLNESGNGGLEGIAFVNTIYANQTLDWPDIQFHMAPASINSDGGAQVWKILGLKPEVYKEMWAPLHDTYTWTIMPLLLRPKSRGWVRLQSKNPFVPPLMNPNYFDDPLDMLTMIDGAKIALRTAAAKVFKQFGTRLYQKPLPPCKHLPFLSDEYLECGIRTVSMTIYHQSGTAKMGPPSDPEAVVDPRLRVYGIKGLRVIDASIMPQVVSGNTNAAVIMIGEKGADLVKEDWR</sequence>
<dbReference type="PROSITE" id="PS00624">
    <property type="entry name" value="GMC_OXRED_2"/>
    <property type="match status" value="1"/>
</dbReference>
<dbReference type="PROSITE" id="PS00623">
    <property type="entry name" value="GMC_OXRED_1"/>
    <property type="match status" value="1"/>
</dbReference>
<dbReference type="EMBL" id="OU895879">
    <property type="protein sequence ID" value="CAG9808709.1"/>
    <property type="molecule type" value="Genomic_DNA"/>
</dbReference>
<evidence type="ECO:0000313" key="8">
    <source>
        <dbReference type="Proteomes" id="UP001153620"/>
    </source>
</evidence>
<evidence type="ECO:0000256" key="1">
    <source>
        <dbReference type="ARBA" id="ARBA00010790"/>
    </source>
</evidence>
<evidence type="ECO:0000256" key="4">
    <source>
        <dbReference type="SAM" id="Phobius"/>
    </source>
</evidence>
<dbReference type="Proteomes" id="UP001153620">
    <property type="component" value="Chromosome 3"/>
</dbReference>
<dbReference type="AlphaFoldDB" id="A0A9N9WWV5"/>
<proteinExistence type="inferred from homology"/>
<dbReference type="PANTHER" id="PTHR11552:SF215">
    <property type="entry name" value="FI02019P"/>
    <property type="match status" value="1"/>
</dbReference>
<comment type="similarity">
    <text evidence="1 3">Belongs to the GMC oxidoreductase family.</text>
</comment>
<dbReference type="InterPro" id="IPR007867">
    <property type="entry name" value="GMC_OxRtase_C"/>
</dbReference>
<name>A0A9N9WWV5_9DIPT</name>
<dbReference type="Pfam" id="PF00732">
    <property type="entry name" value="GMC_oxred_N"/>
    <property type="match status" value="1"/>
</dbReference>
<dbReference type="PIRSF" id="PIRSF000137">
    <property type="entry name" value="Alcohol_oxidase"/>
    <property type="match status" value="1"/>
</dbReference>